<dbReference type="EMBL" id="CP018153">
    <property type="protein sequence ID" value="APG59838.1"/>
    <property type="molecule type" value="Genomic_DNA"/>
</dbReference>
<accession>A0A1L3J3X6</accession>
<evidence type="ECO:0000313" key="1">
    <source>
        <dbReference type="EMBL" id="APG59838.1"/>
    </source>
</evidence>
<name>A0A1L3J3X6_9FLAO</name>
<dbReference type="RefSeq" id="WP_072552490.1">
    <property type="nucleotide sequence ID" value="NZ_CP018153.1"/>
</dbReference>
<organism evidence="1 2">
    <name type="scientific">Christiangramia salexigens</name>
    <dbReference type="NCBI Taxonomy" id="1913577"/>
    <lineage>
        <taxon>Bacteria</taxon>
        <taxon>Pseudomonadati</taxon>
        <taxon>Bacteroidota</taxon>
        <taxon>Flavobacteriia</taxon>
        <taxon>Flavobacteriales</taxon>
        <taxon>Flavobacteriaceae</taxon>
        <taxon>Christiangramia</taxon>
    </lineage>
</organism>
<dbReference type="InterPro" id="IPR018247">
    <property type="entry name" value="EF_Hand_1_Ca_BS"/>
</dbReference>
<dbReference type="PROSITE" id="PS51257">
    <property type="entry name" value="PROKAR_LIPOPROTEIN"/>
    <property type="match status" value="1"/>
</dbReference>
<evidence type="ECO:0008006" key="3">
    <source>
        <dbReference type="Google" id="ProtNLM"/>
    </source>
</evidence>
<evidence type="ECO:0000313" key="2">
    <source>
        <dbReference type="Proteomes" id="UP000182510"/>
    </source>
</evidence>
<keyword evidence="2" id="KW-1185">Reference proteome</keyword>
<dbReference type="Proteomes" id="UP000182510">
    <property type="component" value="Chromosome"/>
</dbReference>
<dbReference type="KEGG" id="grl:LPB144_05145"/>
<reference evidence="1 2" key="1">
    <citation type="submission" date="2016-11" db="EMBL/GenBank/DDBJ databases">
        <title>Gramella sp. LPB0144 isolated from marine environment.</title>
        <authorList>
            <person name="Kim E."/>
            <person name="Yi H."/>
        </authorList>
    </citation>
    <scope>NUCLEOTIDE SEQUENCE [LARGE SCALE GENOMIC DNA]</scope>
    <source>
        <strain evidence="1 2">LPB0144</strain>
    </source>
</reference>
<protein>
    <recommendedName>
        <fullName evidence="3">EF-hand domain-containing protein</fullName>
    </recommendedName>
</protein>
<sequence>MRKLTFIILVTITILGCKNEKKPKVNYDNQTDKKEIIRDSSTVIINELPFEIDSTEYLIYVIGEPSNLSYGSSYSGFGAESNNRNSFSVNNSYDSNISGNIHNLKFQKNESDTITQLTDQTILINSVDFLREIFNKNRKEYLLYTVYDSDTNGDQKINYRDLRSLYMSKINGEDFKKINPELQELIDWKIIKSQNRLYFRTIEDVDKNGEFDNEDNLHYFYIDFDEENLKPKEYNSI</sequence>
<proteinExistence type="predicted"/>
<gene>
    <name evidence="1" type="ORF">LPB144_05145</name>
</gene>
<dbReference type="PROSITE" id="PS00018">
    <property type="entry name" value="EF_HAND_1"/>
    <property type="match status" value="1"/>
</dbReference>
<dbReference type="OrthoDB" id="997423at2"/>
<dbReference type="AlphaFoldDB" id="A0A1L3J3X6"/>